<evidence type="ECO:0000256" key="5">
    <source>
        <dbReference type="ARBA" id="ARBA00022833"/>
    </source>
</evidence>
<evidence type="ECO:0000256" key="2">
    <source>
        <dbReference type="ARBA" id="ARBA00006676"/>
    </source>
</evidence>
<dbReference type="Gene3D" id="3.20.20.140">
    <property type="entry name" value="Metal-dependent hydrolases"/>
    <property type="match status" value="1"/>
</dbReference>
<dbReference type="AlphaFoldDB" id="A0A6J4VLH3"/>
<dbReference type="InterPro" id="IPR001365">
    <property type="entry name" value="A_deaminase_dom"/>
</dbReference>
<evidence type="ECO:0000256" key="1">
    <source>
        <dbReference type="ARBA" id="ARBA00001947"/>
    </source>
</evidence>
<reference evidence="7" key="1">
    <citation type="submission" date="2020-02" db="EMBL/GenBank/DDBJ databases">
        <authorList>
            <person name="Meier V. D."/>
        </authorList>
    </citation>
    <scope>NUCLEOTIDE SEQUENCE</scope>
    <source>
        <strain evidence="7">AVDCRST_MAG19</strain>
    </source>
</reference>
<dbReference type="EMBL" id="CADCWL010000224">
    <property type="protein sequence ID" value="CAA9581487.1"/>
    <property type="molecule type" value="Genomic_DNA"/>
</dbReference>
<dbReference type="NCBIfam" id="TIGR01430">
    <property type="entry name" value="aden_deam"/>
    <property type="match status" value="1"/>
</dbReference>
<dbReference type="GO" id="GO:0046872">
    <property type="term" value="F:metal ion binding"/>
    <property type="evidence" value="ECO:0007669"/>
    <property type="project" value="UniProtKB-KW"/>
</dbReference>
<feature type="domain" description="Adenosine deaminase" evidence="6">
    <location>
        <begin position="11"/>
        <end position="333"/>
    </location>
</feature>
<dbReference type="SUPFAM" id="SSF51556">
    <property type="entry name" value="Metallo-dependent hydrolases"/>
    <property type="match status" value="1"/>
</dbReference>
<dbReference type="InterPro" id="IPR006330">
    <property type="entry name" value="Ado/ade_deaminase"/>
</dbReference>
<sequence length="360" mass="38522">MSLDSYVRAAPKAELHVHLEGAIRPATLLALARRNGVSLPATDVDGLRRWFIYRDFPHFIEIYVAITRCLRTADDYELIVHELGAELAAQNARYAEVTFTPGTHRSLGVPEETWFRGIARGRERALADFDVEIAWVFDIARSAAIDFPERGLTDYTVGVAIEGMADGVVALGLGGLEAGYPPQPFAPAFDRARAAGLRSAPHAGELAGPASIWGALTALGADRIGHGVRAIEDPALVAHLAEHRIPIEVCPTSNLRLGVFPDLARHPLPPLLDAGVVLTVNSDDPPLFNTTLTEELALLPGAFGLGVAAIDRVLLDAVRHSFLPPPRRDALATAFADQLAALKAIHLDAAGARPTVDVSP</sequence>
<dbReference type="PANTHER" id="PTHR43114">
    <property type="entry name" value="ADENINE DEAMINASE"/>
    <property type="match status" value="1"/>
</dbReference>
<proteinExistence type="inferred from homology"/>
<keyword evidence="4 7" id="KW-0378">Hydrolase</keyword>
<name>A0A6J4VLH3_9BACT</name>
<evidence type="ECO:0000256" key="3">
    <source>
        <dbReference type="ARBA" id="ARBA00022723"/>
    </source>
</evidence>
<keyword evidence="3" id="KW-0479">Metal-binding</keyword>
<dbReference type="InterPro" id="IPR032466">
    <property type="entry name" value="Metal_Hydrolase"/>
</dbReference>
<dbReference type="Pfam" id="PF00962">
    <property type="entry name" value="A_deaminase"/>
    <property type="match status" value="1"/>
</dbReference>
<dbReference type="PANTHER" id="PTHR43114:SF6">
    <property type="entry name" value="ADENINE DEAMINASE"/>
    <property type="match status" value="1"/>
</dbReference>
<organism evidence="7">
    <name type="scientific">uncultured Thermomicrobiales bacterium</name>
    <dbReference type="NCBI Taxonomy" id="1645740"/>
    <lineage>
        <taxon>Bacteria</taxon>
        <taxon>Pseudomonadati</taxon>
        <taxon>Thermomicrobiota</taxon>
        <taxon>Thermomicrobia</taxon>
        <taxon>Thermomicrobiales</taxon>
        <taxon>environmental samples</taxon>
    </lineage>
</organism>
<gene>
    <name evidence="7" type="ORF">AVDCRST_MAG19-3997</name>
</gene>
<evidence type="ECO:0000259" key="6">
    <source>
        <dbReference type="Pfam" id="PF00962"/>
    </source>
</evidence>
<accession>A0A6J4VLH3</accession>
<dbReference type="GO" id="GO:0019239">
    <property type="term" value="F:deaminase activity"/>
    <property type="evidence" value="ECO:0007669"/>
    <property type="project" value="InterPro"/>
</dbReference>
<keyword evidence="5" id="KW-0862">Zinc</keyword>
<comment type="cofactor">
    <cofactor evidence="1">
        <name>Zn(2+)</name>
        <dbReference type="ChEBI" id="CHEBI:29105"/>
    </cofactor>
</comment>
<evidence type="ECO:0000256" key="4">
    <source>
        <dbReference type="ARBA" id="ARBA00022801"/>
    </source>
</evidence>
<dbReference type="EC" id="3.5.4.4" evidence="7"/>
<dbReference type="GO" id="GO:0016814">
    <property type="term" value="F:hydrolase activity, acting on carbon-nitrogen (but not peptide) bonds, in cyclic amidines"/>
    <property type="evidence" value="ECO:0007669"/>
    <property type="project" value="UniProtKB-ARBA"/>
</dbReference>
<evidence type="ECO:0000313" key="7">
    <source>
        <dbReference type="EMBL" id="CAA9581487.1"/>
    </source>
</evidence>
<protein>
    <submittedName>
        <fullName evidence="7">Adenosine deaminase</fullName>
        <ecNumber evidence="7">3.5.4.4</ecNumber>
    </submittedName>
</protein>
<comment type="similarity">
    <text evidence="2">Belongs to the metallo-dependent hydrolases superfamily. Adenosine and AMP deaminases family.</text>
</comment>